<sequence length="190" mass="22799">MKNLSDEELVEKVRKEDSELYAEIVERYQQKLYRYLRYLTNRPSEAEDLLQDVFIKTYRNLFDFDGKRKFSSWIYRIAHNEGVNFIKKTSRRKEIFLNNLENIDSALHNQNNAIEDSLAKEEIREKVKQCLDELETKYREPLILYYFEDKSYREISDILRIPPKTVGTFIFRGKRILKAICQKKGGNLIV</sequence>
<dbReference type="InterPro" id="IPR036388">
    <property type="entry name" value="WH-like_DNA-bd_sf"/>
</dbReference>
<keyword evidence="3" id="KW-0731">Sigma factor</keyword>
<keyword evidence="2" id="KW-0805">Transcription regulation</keyword>
<evidence type="ECO:0000259" key="6">
    <source>
        <dbReference type="Pfam" id="PF04542"/>
    </source>
</evidence>
<dbReference type="InterPro" id="IPR007627">
    <property type="entry name" value="RNA_pol_sigma70_r2"/>
</dbReference>
<dbReference type="Gene3D" id="1.10.10.10">
    <property type="entry name" value="Winged helix-like DNA-binding domain superfamily/Winged helix DNA-binding domain"/>
    <property type="match status" value="1"/>
</dbReference>
<dbReference type="GO" id="GO:0006352">
    <property type="term" value="P:DNA-templated transcription initiation"/>
    <property type="evidence" value="ECO:0007669"/>
    <property type="project" value="InterPro"/>
</dbReference>
<keyword evidence="5" id="KW-0804">Transcription</keyword>
<dbReference type="Pfam" id="PF04542">
    <property type="entry name" value="Sigma70_r2"/>
    <property type="match status" value="1"/>
</dbReference>
<evidence type="ECO:0000313" key="8">
    <source>
        <dbReference type="EMBL" id="GAI72386.1"/>
    </source>
</evidence>
<feature type="domain" description="RNA polymerase sigma-70 region 2" evidence="6">
    <location>
        <begin position="24"/>
        <end position="92"/>
    </location>
</feature>
<dbReference type="CDD" id="cd06171">
    <property type="entry name" value="Sigma70_r4"/>
    <property type="match status" value="1"/>
</dbReference>
<dbReference type="EMBL" id="BARW01001170">
    <property type="protein sequence ID" value="GAI72386.1"/>
    <property type="molecule type" value="Genomic_DNA"/>
</dbReference>
<dbReference type="NCBIfam" id="TIGR02937">
    <property type="entry name" value="sigma70-ECF"/>
    <property type="match status" value="1"/>
</dbReference>
<dbReference type="GO" id="GO:0016987">
    <property type="term" value="F:sigma factor activity"/>
    <property type="evidence" value="ECO:0007669"/>
    <property type="project" value="UniProtKB-KW"/>
</dbReference>
<evidence type="ECO:0000259" key="7">
    <source>
        <dbReference type="Pfam" id="PF08281"/>
    </source>
</evidence>
<dbReference type="Pfam" id="PF08281">
    <property type="entry name" value="Sigma70_r4_2"/>
    <property type="match status" value="1"/>
</dbReference>
<comment type="caution">
    <text evidence="8">The sequence shown here is derived from an EMBL/GenBank/DDBJ whole genome shotgun (WGS) entry which is preliminary data.</text>
</comment>
<dbReference type="InterPro" id="IPR013324">
    <property type="entry name" value="RNA_pol_sigma_r3/r4-like"/>
</dbReference>
<accession>X1RZM8</accession>
<dbReference type="GO" id="GO:0003677">
    <property type="term" value="F:DNA binding"/>
    <property type="evidence" value="ECO:0007669"/>
    <property type="project" value="UniProtKB-KW"/>
</dbReference>
<dbReference type="InterPro" id="IPR013249">
    <property type="entry name" value="RNA_pol_sigma70_r4_t2"/>
</dbReference>
<organism evidence="8">
    <name type="scientific">marine sediment metagenome</name>
    <dbReference type="NCBI Taxonomy" id="412755"/>
    <lineage>
        <taxon>unclassified sequences</taxon>
        <taxon>metagenomes</taxon>
        <taxon>ecological metagenomes</taxon>
    </lineage>
</organism>
<dbReference type="Gene3D" id="1.10.1740.10">
    <property type="match status" value="1"/>
</dbReference>
<dbReference type="PANTHER" id="PTHR43133:SF51">
    <property type="entry name" value="RNA POLYMERASE SIGMA FACTOR"/>
    <property type="match status" value="1"/>
</dbReference>
<feature type="domain" description="RNA polymerase sigma factor 70 region 4 type 2" evidence="7">
    <location>
        <begin position="125"/>
        <end position="175"/>
    </location>
</feature>
<dbReference type="InterPro" id="IPR013325">
    <property type="entry name" value="RNA_pol_sigma_r2"/>
</dbReference>
<gene>
    <name evidence="8" type="ORF">S12H4_03970</name>
</gene>
<evidence type="ECO:0000256" key="3">
    <source>
        <dbReference type="ARBA" id="ARBA00023082"/>
    </source>
</evidence>
<evidence type="ECO:0000256" key="1">
    <source>
        <dbReference type="ARBA" id="ARBA00010641"/>
    </source>
</evidence>
<proteinExistence type="inferred from homology"/>
<evidence type="ECO:0000256" key="2">
    <source>
        <dbReference type="ARBA" id="ARBA00023015"/>
    </source>
</evidence>
<protein>
    <recommendedName>
        <fullName evidence="9">RNA polymerase sigma factor</fullName>
    </recommendedName>
</protein>
<name>X1RZM8_9ZZZZ</name>
<dbReference type="SUPFAM" id="SSF88659">
    <property type="entry name" value="Sigma3 and sigma4 domains of RNA polymerase sigma factors"/>
    <property type="match status" value="1"/>
</dbReference>
<evidence type="ECO:0000256" key="5">
    <source>
        <dbReference type="ARBA" id="ARBA00023163"/>
    </source>
</evidence>
<dbReference type="AlphaFoldDB" id="X1RZM8"/>
<keyword evidence="4" id="KW-0238">DNA-binding</keyword>
<comment type="similarity">
    <text evidence="1">Belongs to the sigma-70 factor family. ECF subfamily.</text>
</comment>
<dbReference type="InterPro" id="IPR039425">
    <property type="entry name" value="RNA_pol_sigma-70-like"/>
</dbReference>
<dbReference type="InterPro" id="IPR014284">
    <property type="entry name" value="RNA_pol_sigma-70_dom"/>
</dbReference>
<dbReference type="PROSITE" id="PS01063">
    <property type="entry name" value="SIGMA70_ECF"/>
    <property type="match status" value="1"/>
</dbReference>
<dbReference type="SUPFAM" id="SSF88946">
    <property type="entry name" value="Sigma2 domain of RNA polymerase sigma factors"/>
    <property type="match status" value="1"/>
</dbReference>
<dbReference type="InterPro" id="IPR000838">
    <property type="entry name" value="RNA_pol_sigma70_ECF_CS"/>
</dbReference>
<evidence type="ECO:0008006" key="9">
    <source>
        <dbReference type="Google" id="ProtNLM"/>
    </source>
</evidence>
<dbReference type="PANTHER" id="PTHR43133">
    <property type="entry name" value="RNA POLYMERASE ECF-TYPE SIGMA FACTO"/>
    <property type="match status" value="1"/>
</dbReference>
<evidence type="ECO:0000256" key="4">
    <source>
        <dbReference type="ARBA" id="ARBA00023125"/>
    </source>
</evidence>
<reference evidence="8" key="1">
    <citation type="journal article" date="2014" name="Front. Microbiol.">
        <title>High frequency of phylogenetically diverse reductive dehalogenase-homologous genes in deep subseafloor sedimentary metagenomes.</title>
        <authorList>
            <person name="Kawai M."/>
            <person name="Futagami T."/>
            <person name="Toyoda A."/>
            <person name="Takaki Y."/>
            <person name="Nishi S."/>
            <person name="Hori S."/>
            <person name="Arai W."/>
            <person name="Tsubouchi T."/>
            <person name="Morono Y."/>
            <person name="Uchiyama I."/>
            <person name="Ito T."/>
            <person name="Fujiyama A."/>
            <person name="Inagaki F."/>
            <person name="Takami H."/>
        </authorList>
    </citation>
    <scope>NUCLEOTIDE SEQUENCE</scope>
    <source>
        <strain evidence="8">Expedition CK06-06</strain>
    </source>
</reference>